<evidence type="ECO:0000313" key="6">
    <source>
        <dbReference type="EMBL" id="PXA03823.1"/>
    </source>
</evidence>
<dbReference type="InterPro" id="IPR019734">
    <property type="entry name" value="TPR_rpt"/>
</dbReference>
<proteinExistence type="predicted"/>
<evidence type="ECO:0000256" key="1">
    <source>
        <dbReference type="ARBA" id="ARBA00022737"/>
    </source>
</evidence>
<dbReference type="Proteomes" id="UP000247099">
    <property type="component" value="Unassembled WGS sequence"/>
</dbReference>
<name>A0A317ZHX4_9BACT</name>
<dbReference type="Pfam" id="PF13432">
    <property type="entry name" value="TPR_16"/>
    <property type="match status" value="2"/>
</dbReference>
<feature type="repeat" description="TPR" evidence="3">
    <location>
        <begin position="76"/>
        <end position="109"/>
    </location>
</feature>
<protein>
    <recommendedName>
        <fullName evidence="8">Tetratricopeptide repeat protein</fullName>
    </recommendedName>
</protein>
<dbReference type="InParanoid" id="A0A317ZHX4"/>
<keyword evidence="4" id="KW-0175">Coiled coil</keyword>
<feature type="chain" id="PRO_5016288846" description="Tetratricopeptide repeat protein" evidence="5">
    <location>
        <begin position="23"/>
        <end position="2988"/>
    </location>
</feature>
<dbReference type="PANTHER" id="PTHR45586:SF1">
    <property type="entry name" value="LIPOPOLYSACCHARIDE ASSEMBLY PROTEIN B"/>
    <property type="match status" value="1"/>
</dbReference>
<evidence type="ECO:0000256" key="4">
    <source>
        <dbReference type="SAM" id="Coils"/>
    </source>
</evidence>
<evidence type="ECO:0000256" key="2">
    <source>
        <dbReference type="ARBA" id="ARBA00022803"/>
    </source>
</evidence>
<accession>A0A317ZHX4</accession>
<reference evidence="6 7" key="1">
    <citation type="submission" date="2018-05" db="EMBL/GenBank/DDBJ databases">
        <title>Coraliomargarita sinensis sp. nov., isolated from a marine solar saltern.</title>
        <authorList>
            <person name="Zhou L.Y."/>
        </authorList>
    </citation>
    <scope>NUCLEOTIDE SEQUENCE [LARGE SCALE GENOMIC DNA]</scope>
    <source>
        <strain evidence="6 7">WN38</strain>
    </source>
</reference>
<evidence type="ECO:0000256" key="5">
    <source>
        <dbReference type="SAM" id="SignalP"/>
    </source>
</evidence>
<dbReference type="GO" id="GO:0006396">
    <property type="term" value="P:RNA processing"/>
    <property type="evidence" value="ECO:0007669"/>
    <property type="project" value="InterPro"/>
</dbReference>
<gene>
    <name evidence="6" type="ORF">DDZ13_09270</name>
</gene>
<keyword evidence="7" id="KW-1185">Reference proteome</keyword>
<keyword evidence="2 3" id="KW-0802">TPR repeat</keyword>
<dbReference type="PROSITE" id="PS50005">
    <property type="entry name" value="TPR"/>
    <property type="match status" value="2"/>
</dbReference>
<keyword evidence="5" id="KW-0732">Signal</keyword>
<dbReference type="OrthoDB" id="174615at2"/>
<dbReference type="InterPro" id="IPR011990">
    <property type="entry name" value="TPR-like_helical_dom_sf"/>
</dbReference>
<dbReference type="RefSeq" id="WP_110131179.1">
    <property type="nucleotide sequence ID" value="NZ_QHJQ01000006.1"/>
</dbReference>
<evidence type="ECO:0008006" key="8">
    <source>
        <dbReference type="Google" id="ProtNLM"/>
    </source>
</evidence>
<dbReference type="InterPro" id="IPR051012">
    <property type="entry name" value="CellSynth/LPSAsmb/PSIAsmb"/>
</dbReference>
<evidence type="ECO:0000313" key="7">
    <source>
        <dbReference type="Proteomes" id="UP000247099"/>
    </source>
</evidence>
<dbReference type="SUPFAM" id="SSF48452">
    <property type="entry name" value="TPR-like"/>
    <property type="match status" value="4"/>
</dbReference>
<feature type="signal peptide" evidence="5">
    <location>
        <begin position="1"/>
        <end position="22"/>
    </location>
</feature>
<dbReference type="EMBL" id="QHJQ01000006">
    <property type="protein sequence ID" value="PXA03823.1"/>
    <property type="molecule type" value="Genomic_DNA"/>
</dbReference>
<dbReference type="SMART" id="SM00028">
    <property type="entry name" value="TPR"/>
    <property type="match status" value="7"/>
</dbReference>
<dbReference type="Gene3D" id="1.25.40.10">
    <property type="entry name" value="Tetratricopeptide repeat domain"/>
    <property type="match status" value="5"/>
</dbReference>
<comment type="caution">
    <text evidence="6">The sequence shown here is derived from an EMBL/GenBank/DDBJ whole genome shotgun (WGS) entry which is preliminary data.</text>
</comment>
<keyword evidence="1" id="KW-0677">Repeat</keyword>
<evidence type="ECO:0000256" key="3">
    <source>
        <dbReference type="PROSITE-ProRule" id="PRU00339"/>
    </source>
</evidence>
<feature type="repeat" description="TPR" evidence="3">
    <location>
        <begin position="290"/>
        <end position="323"/>
    </location>
</feature>
<sequence length="2988" mass="340694">MFFFRPLVSCLLIISFLTSAHAEEVTNEKALKYHELLLKRPDSEVIFTRFYDEWLASASIQELEQFLLSNAESGGARDWHVLAVFYLERGEEGMALEAYQSATELAPEDGELWLSRAKSAKALQDYEQALNNLERALNCELDESQMLEAKRLKGSCLALSGSTKEADLIWRELLKDFPDDHELMEDLIDLQISEGMLEEALRTALKLVDSTSDPYQRALYQIDVGEIYVRQEDRSKAQTHLSDLLDKVGAGSWLEKEILAQLDLVVAGMNDLNAARSFYRELSERYPQRVEVWKRSIQALAASGDVDTAIEQYQELLRLTPGDRQNHEAFVDFLERSDRLERAVESSRKLCELYPEDAELRLKHASLVDRSGDREALLDTLQSYEKLLGSTSSERLQVAQVFDQFGFYDQSGPIYKSLAEANSEDVESVENYAVWLFGRGKNEKAIDLLESMAADVGREDLIRIARTLVSESLGERAYELLKSRLNDFKTDSLYLQELSNLAMSQSVPEQALGWVRTLVLKAETAFELSSALNLAVSIIQRAEEVDNLLDEFESSDSLKLQELCLKAHLEYVSGDSLSVDETVERIRKVGGVIAYSEVSRILEMQGRLDESVEAMESLIAMDAGKNPLNLRRIVGLLQQLGEWDRAIEYVDSWKALTPGDSKVWLQEADLLEAAGRNDEAIQQMRRGLYKFEDDLDLTLRLAALHQSAGEYAEAARIYWRLFNQEEKDSERLRWMRELARLNLQRGTTDQLIEKLNTMRKQQRESVFPLLALAEVYRESNLTDQYRESLMQASNLQPDNPELLRQVAALHENYGDLEATEEALQRLVRIDDDSANVNTLSAFYLRMGETEKAYDLIFQSAPAGGHSARELESIIDSLAGAREWEIALKQAQEAVAKHPDDWRLGYLLGVCLEATGQDEKAFEKWLSLLSPQQELIGLPQPPQGRQRVYYGYNARFLQREGSEAAKILFQSNQTFSYLNQNSHRSHGYGMGLSGFGMPQIFLPNDRETLRDMCALQMSALVAEWDEGQRSEAIQAMRRAGLDCAPILIALGGGRSSNSIPVRLLKYVEENPEDAEAYPLLMGYIHRGSFIPEKILERGYDSYMDENPAVASEFALALLMREPEKGERYVDHIIEYVSFEDQESIGHSSQLLLRLLSPAYGNTGRNAGVVELSDAQMQKLKERVEAFYYSEDATSTDRQKAQLAMMGFNVLATLYLNQGTTEELIGVLEEQLTRLENLANTAPGSAYSSYYGYRRHHSNLQLQLPAFEEAYLELANPMISRFLAKPGTISPGYPGAALAADDWRDLDLISHVEAFSRPELKLLVYWMAEDIENCDKMFDELVSDNPDPNQLFVYATWLYGQKEDNKAAVQTLEQALKHPEARASRSRYEQAIVAVVLDMVRKEDLDSIDEDVLESARSAALRLRKTVTIRSHQLQYYADVLNELGLEDEAERIIKGPSSGMGFAMSSMSHLGYSHGSSRRSNPMDRITELAGSGKKAAAASEAVREVRRLIQQANHYNPPRLKQVVQRITGARLEDEVLNRFDPGETKSRRRMETYAMILEQFERRDEARQVWERLAELRPEEPQYQLELILFLKSEERLQAIRKLTEVDSVYQDEMGDWIVKKMNYSQRNQDLETWMALLELTVTYLEELDPEFEDYRNIDWAPHYAVNVGSSVYLGRMSFSDLLRPNRNSRRGDEDKRDFRREHFVRLIEGMQRHPQLSEEAFILRYAFDTAQEKPIKQSLYEPLALQAIENDVKVGATSFRQIYYGGSSNRWSYTFQGRHTYGGRSVENEVPPFVYLMQLYQKDEDKGVSRLEKLHDIVVEGDPELAASIKEYVKLIGVDDAEFTESCVEWCREATYIYGANQDKLNILPFLIEARGMEGEALLNFIKRIQVPLLAQQNTGHINQVIGRIADMMDGVEDFQLVGQWLESITTEYLGPKDNWQEFIRRWGWTNQYYGGNHPSYKIRMLRQVLANIAKENPELAITVFRFTKKHEIGIQSYALNELRNELSEGFDSVEAAMGWCRNQGLFGSIEDFDTLIILDEQVFRNQSGAAGPGQIPLLPPNRSASIYERALSRITFTGEDKKDKRKAFIKELKKGDFSETFLAAMLEGSSGKDTAIKVLEGKLDAVRAMSEREQVELAYLYQFWFKESIAGKEANPALHLVQSRLLDSLESEVTAYLEGDVPVDQNQIYNERQQVQKWLSNMLVDDMSTCAKLYSKWTERSEEAFRLRMNQSQSQIMSNNRSLIYQAIQPFRNSSEGLGPSIRFIAAIIQEGSGDSFGDINYMTNQIREGWRPAFDDYEKKAAKSGNKEYSAFVPMMLSEFDKMWETDVEAQFAALTLWSYAMERMRLGDDELEDLASWASEIPADASLSHRVFAAAVIAKASSGDSENKEGADRMVTLLGSDEINIELRTDFWRSISRSDIRNWLEKNPDLNRLYVSDLQAFLEAGHEPLRQDFLNNLAHLATMDMVEESRDAHAECFAYLVDNIPKAYGQGDRNEMKRYLDALAKMALKLKDLEAAKSLVGKHYWALEGNSILFVEMIRAGEYRDALRLMPNAFDFDLDSSIRYDVSLHENLVPFLEEVPNENLRFRAKAALHLVRDDNDLKKTEIPKQKERARSLIQGLELGDSRLDAELLNEIVRIVSDSELTMAHIEKAVGGLDLREVIRQAHDHSFGRTQPARAELDLLEEFIKHEMGSGNIDALTNQVRGLVGHMGDRYVQRYFKTYNNLYEDHLKNVLGRADRSALIELSSLAEIMLNLAFSDESTSREVLPYFNYLLTRMAKDLASTANENLPDTTIERLQKLKEKWENPEKIFSLVDDMAGGGSGKKQSRTRQEIISLMLADKEYIKTVWSTSADALTEGLDYSSRYENTDITAVVSDLPMKNHPREPWLAMILANAYLEGRDDEYQEARKWYNHAIETSEKYPELEDVSSEAALQLAKIAADKDKDKEAALKYLEQVSPESLSKKMQGEVERLKEELTTVSVVE</sequence>
<dbReference type="SMART" id="SM00386">
    <property type="entry name" value="HAT"/>
    <property type="match status" value="5"/>
</dbReference>
<feature type="coiled-coil region" evidence="4">
    <location>
        <begin position="116"/>
        <end position="150"/>
    </location>
</feature>
<dbReference type="InterPro" id="IPR003107">
    <property type="entry name" value="HAT"/>
</dbReference>
<dbReference type="PANTHER" id="PTHR45586">
    <property type="entry name" value="TPR REPEAT-CONTAINING PROTEIN PA4667"/>
    <property type="match status" value="1"/>
</dbReference>
<organism evidence="6 7">
    <name type="scientific">Coraliomargarita sinensis</name>
    <dbReference type="NCBI Taxonomy" id="2174842"/>
    <lineage>
        <taxon>Bacteria</taxon>
        <taxon>Pseudomonadati</taxon>
        <taxon>Verrucomicrobiota</taxon>
        <taxon>Opitutia</taxon>
        <taxon>Puniceicoccales</taxon>
        <taxon>Coraliomargaritaceae</taxon>
        <taxon>Coraliomargarita</taxon>
    </lineage>
</organism>